<protein>
    <submittedName>
        <fullName evidence="2">Transmembrane protein, putative</fullName>
    </submittedName>
</protein>
<evidence type="ECO:0007829" key="5">
    <source>
        <dbReference type="PDB" id="8B6F"/>
    </source>
</evidence>
<dbReference type="EMDB" id="EMD-34373"/>
<reference evidence="4" key="2">
    <citation type="journal article" date="2022" name="Science">
        <title>Structures of &lt;i&gt;Tetrahymena&lt;/i&gt;'s respiratory chain reveal the diversity of eukaryotic core metabolism.</title>
        <authorList>
            <person name="Zhou L."/>
            <person name="Maldonado M."/>
            <person name="Padavannil A."/>
            <person name="Guo F."/>
            <person name="Letts J.A."/>
        </authorList>
    </citation>
    <scope>STRUCTURE BY ELECTRON MICROSCOPY (2.60 ANGSTROMS)</scope>
    <scope>DISULFIDE BONDS</scope>
</reference>
<reference evidence="3" key="1">
    <citation type="journal article" date="2006" name="PLoS Biol.">
        <title>Macronuclear genome sequence of the ciliate Tetrahymena thermophila, a model eukaryote.</title>
        <authorList>
            <person name="Eisen J.A."/>
            <person name="Coyne R.S."/>
            <person name="Wu M."/>
            <person name="Wu D."/>
            <person name="Thiagarajan M."/>
            <person name="Wortman J.R."/>
            <person name="Badger J.H."/>
            <person name="Ren Q."/>
            <person name="Amedeo P."/>
            <person name="Jones K.M."/>
            <person name="Tallon L.J."/>
            <person name="Delcher A.L."/>
            <person name="Salzberg S.L."/>
            <person name="Silva J.C."/>
            <person name="Haas B.J."/>
            <person name="Majoros W.H."/>
            <person name="Farzad M."/>
            <person name="Carlton J.M."/>
            <person name="Smith R.K. Jr."/>
            <person name="Garg J."/>
            <person name="Pearlman R.E."/>
            <person name="Karrer K.M."/>
            <person name="Sun L."/>
            <person name="Manning G."/>
            <person name="Elde N.C."/>
            <person name="Turkewitz A.P."/>
            <person name="Asai D.J."/>
            <person name="Wilkes D.E."/>
            <person name="Wang Y."/>
            <person name="Cai H."/>
            <person name="Collins K."/>
            <person name="Stewart B.A."/>
            <person name="Lee S.R."/>
            <person name="Wilamowska K."/>
            <person name="Weinberg Z."/>
            <person name="Ruzzo W.L."/>
            <person name="Wloga D."/>
            <person name="Gaertig J."/>
            <person name="Frankel J."/>
            <person name="Tsao C.-C."/>
            <person name="Gorovsky M.A."/>
            <person name="Keeling P.J."/>
            <person name="Waller R.F."/>
            <person name="Patron N.J."/>
            <person name="Cherry J.M."/>
            <person name="Stover N.A."/>
            <person name="Krieger C.J."/>
            <person name="del Toro C."/>
            <person name="Ryder H.F."/>
            <person name="Williamson S.C."/>
            <person name="Barbeau R.A."/>
            <person name="Hamilton E.P."/>
            <person name="Orias E."/>
        </authorList>
    </citation>
    <scope>NUCLEOTIDE SEQUENCE [LARGE SCALE GENOMIC DNA]</scope>
    <source>
        <strain evidence="3">SB210</strain>
    </source>
</reference>
<reference evidence="7 8" key="3">
    <citation type="journal article" date="2023" name="Nat. Commun.">
        <title>Structures of Tetrahymena thermophila respiratory megacomplexes on the tubular mitochondrial cristae.</title>
        <authorList>
            <person name="Han F."/>
            <person name="Hu Y."/>
            <person name="Wu M."/>
            <person name="He Z."/>
            <person name="Tian H."/>
            <person name="Zhou L."/>
        </authorList>
    </citation>
    <scope>STRUCTURE BY ELECTRON MICROSCOPY (2.96 ANGSTROMS)</scope>
</reference>
<dbReference type="PDB" id="8GZU">
    <property type="method" value="EM"/>
    <property type="resolution" value="4.18 A"/>
    <property type="chains" value="A1/a1=1-94"/>
</dbReference>
<dbReference type="KEGG" id="tet:TTHERM_00455560"/>
<evidence type="ECO:0000313" key="3">
    <source>
        <dbReference type="Proteomes" id="UP000009168"/>
    </source>
</evidence>
<dbReference type="EMDB" id="EMD-34403"/>
<dbReference type="OMA" id="IERFYFR"/>
<dbReference type="PDB" id="8B6F">
    <property type="method" value="EM"/>
    <property type="resolution" value="2.80 A"/>
    <property type="chains" value="B0=1-94"/>
</dbReference>
<keyword evidence="1" id="KW-0472">Membrane</keyword>
<organism evidence="2 3">
    <name type="scientific">Tetrahymena thermophila (strain SB210)</name>
    <dbReference type="NCBI Taxonomy" id="312017"/>
    <lineage>
        <taxon>Eukaryota</taxon>
        <taxon>Sar</taxon>
        <taxon>Alveolata</taxon>
        <taxon>Ciliophora</taxon>
        <taxon>Intramacronucleata</taxon>
        <taxon>Oligohymenophorea</taxon>
        <taxon>Hymenostomatida</taxon>
        <taxon>Tetrahymenina</taxon>
        <taxon>Tetrahymenidae</taxon>
        <taxon>Tetrahymena</taxon>
    </lineage>
</organism>
<keyword evidence="1 2" id="KW-0812">Transmembrane</keyword>
<dbReference type="HOGENOM" id="CLU_2390891_0_0_1"/>
<proteinExistence type="evidence at protein level"/>
<evidence type="ECO:0007829" key="6">
    <source>
        <dbReference type="PDB" id="8BQS"/>
    </source>
</evidence>
<evidence type="ECO:0007829" key="7">
    <source>
        <dbReference type="PDB" id="8GYM"/>
    </source>
</evidence>
<evidence type="ECO:0007829" key="4">
    <source>
        <dbReference type="PDB" id="7TGH"/>
    </source>
</evidence>
<dbReference type="GeneID" id="7823425"/>
<dbReference type="PDB" id="8GYM">
    <property type="method" value="EM"/>
    <property type="resolution" value="2.96 A"/>
    <property type="chains" value="A1/a1=1-94"/>
</dbReference>
<feature type="transmembrane region" description="Helical" evidence="1">
    <location>
        <begin position="20"/>
        <end position="39"/>
    </location>
</feature>
<evidence type="ECO:0000313" key="2">
    <source>
        <dbReference type="EMBL" id="EAS03917.1"/>
    </source>
</evidence>
<dbReference type="PDB" id="8BQS">
    <property type="method" value="EM"/>
    <property type="resolution" value="2.90 A"/>
    <property type="chains" value="B0=1-94"/>
</dbReference>
<dbReference type="PDB" id="7TGH">
    <property type="method" value="EM"/>
    <property type="resolution" value="2.60 A"/>
    <property type="chains" value="A1=1-94"/>
</dbReference>
<dbReference type="EMDB" id="EMD-15865"/>
<dbReference type="EMBL" id="GG662464">
    <property type="protein sequence ID" value="EAS03917.1"/>
    <property type="molecule type" value="Genomic_DNA"/>
</dbReference>
<keyword evidence="3" id="KW-1185">Reference proteome</keyword>
<gene>
    <name evidence="2" type="ORF">TTHERM_00455560</name>
</gene>
<dbReference type="InParanoid" id="I7MI60"/>
<accession>I7MI60</accession>
<dbReference type="EMDB" id="EMD-25882"/>
<dbReference type="STRING" id="312017.I7MI60"/>
<name>I7MI60_TETTS</name>
<sequence length="94" mass="11433">MVNTAYPTPLKTILKTTPAFVVYFVFGLGFSTVIYDVVYHPKDRIERFYFRSSKFERLSRKRDEKLRHYFKPAIEWQPWYNTSTNNNTRPLLRY</sequence>
<evidence type="ECO:0000256" key="1">
    <source>
        <dbReference type="SAM" id="Phobius"/>
    </source>
</evidence>
<evidence type="ECO:0007829" key="8">
    <source>
        <dbReference type="PDB" id="8GZU"/>
    </source>
</evidence>
<dbReference type="eggNOG" id="ENOG502SZ2N">
    <property type="taxonomic scope" value="Eukaryota"/>
</dbReference>
<dbReference type="OrthoDB" id="282470at2759"/>
<dbReference type="Proteomes" id="UP000009168">
    <property type="component" value="Unassembled WGS sequence"/>
</dbReference>
<keyword evidence="1" id="KW-1133">Transmembrane helix</keyword>
<keyword evidence="4 5" id="KW-0002">3D-structure</keyword>
<dbReference type="AlphaFoldDB" id="I7MI60"/>
<dbReference type="EMDB" id="EMD-16184"/>
<reference evidence="5 6" key="4">
    <citation type="journal article" date="2023" name="Nature">
        <title>Structural basis of mitochondrial membrane bending by the I-II-III&lt;sub&gt;2&lt;/sub&gt;-IV&lt;sub&gt;2&lt;/sub&gt; supercomplex.</title>
        <authorList>
            <person name="Muhleip A."/>
            <person name="Flygaard R.K."/>
            <person name="Baradaran R."/>
            <person name="Haapanen O."/>
            <person name="Gruhl T."/>
            <person name="Tobiasson V."/>
            <person name="Marechal A."/>
            <person name="Sharma V."/>
            <person name="Amunts A."/>
        </authorList>
    </citation>
    <scope>STRUCTURE BY ELECTRON MICROSCOPY (2.80 ANGSTROMS)</scope>
</reference>
<dbReference type="RefSeq" id="XP_001024162.1">
    <property type="nucleotide sequence ID" value="XM_001024162.3"/>
</dbReference>